<feature type="signal peptide" evidence="6">
    <location>
        <begin position="1"/>
        <end position="23"/>
    </location>
</feature>
<keyword evidence="6" id="KW-0732">Signal</keyword>
<dbReference type="GO" id="GO:0005886">
    <property type="term" value="C:plasma membrane"/>
    <property type="evidence" value="ECO:0007669"/>
    <property type="project" value="UniProtKB-SubCell"/>
</dbReference>
<accession>A0A437MP75</accession>
<dbReference type="RefSeq" id="WP_127786341.1">
    <property type="nucleotide sequence ID" value="NZ_SACL01000001.1"/>
</dbReference>
<evidence type="ECO:0000256" key="3">
    <source>
        <dbReference type="ARBA" id="ARBA00022989"/>
    </source>
</evidence>
<name>A0A437MP75_9PROT</name>
<reference evidence="7 8" key="1">
    <citation type="submission" date="2019-01" db="EMBL/GenBank/DDBJ databases">
        <authorList>
            <person name="Chen W.-M."/>
        </authorList>
    </citation>
    <scope>NUCLEOTIDE SEQUENCE [LARGE SCALE GENOMIC DNA]</scope>
    <source>
        <strain evidence="7 8">CCP-6</strain>
    </source>
</reference>
<organism evidence="7 8">
    <name type="scientific">Rhodovarius crocodyli</name>
    <dbReference type="NCBI Taxonomy" id="1979269"/>
    <lineage>
        <taxon>Bacteria</taxon>
        <taxon>Pseudomonadati</taxon>
        <taxon>Pseudomonadota</taxon>
        <taxon>Alphaproteobacteria</taxon>
        <taxon>Acetobacterales</taxon>
        <taxon>Roseomonadaceae</taxon>
        <taxon>Rhodovarius</taxon>
    </lineage>
</organism>
<comment type="caution">
    <text evidence="7">The sequence shown here is derived from an EMBL/GenBank/DDBJ whole genome shotgun (WGS) entry which is preliminary data.</text>
</comment>
<dbReference type="InterPro" id="IPR019691">
    <property type="entry name" value="DUF2585"/>
</dbReference>
<keyword evidence="4 5" id="KW-0472">Membrane</keyword>
<evidence type="ECO:0000256" key="1">
    <source>
        <dbReference type="ARBA" id="ARBA00022475"/>
    </source>
</evidence>
<feature type="transmembrane region" description="Helical" evidence="5">
    <location>
        <begin position="59"/>
        <end position="78"/>
    </location>
</feature>
<sequence length="190" mass="20954">MMARGTGWNWVLPLMAALLAAQAAVQLAMGRVLICTCGTIELWHGEVNSSGNSQHLSDWYTPSHIVHGFLFYGALWLLMGRRVGVAPRALLATLVEVAWEVVENTPMVINRYREATMALGYTGDSVVNSLADVVAMWLGFALARRLPVWLSVATVLGLELLALWAIRDNLTLNVLMLLWPVDAVRQWQAG</sequence>
<evidence type="ECO:0000256" key="6">
    <source>
        <dbReference type="SAM" id="SignalP"/>
    </source>
</evidence>
<evidence type="ECO:0000256" key="2">
    <source>
        <dbReference type="ARBA" id="ARBA00022692"/>
    </source>
</evidence>
<dbReference type="OrthoDB" id="9811954at2"/>
<evidence type="ECO:0000256" key="4">
    <source>
        <dbReference type="ARBA" id="ARBA00023136"/>
    </source>
</evidence>
<gene>
    <name evidence="7" type="ORF">EOD42_04980</name>
</gene>
<dbReference type="Proteomes" id="UP000282957">
    <property type="component" value="Unassembled WGS sequence"/>
</dbReference>
<dbReference type="EMBL" id="SACL01000001">
    <property type="protein sequence ID" value="RVT99446.1"/>
    <property type="molecule type" value="Genomic_DNA"/>
</dbReference>
<feature type="chain" id="PRO_5019155073" description="UPF0314 protein EOD42_04980" evidence="6">
    <location>
        <begin position="24"/>
        <end position="190"/>
    </location>
</feature>
<keyword evidence="8" id="KW-1185">Reference proteome</keyword>
<dbReference type="Pfam" id="PF10755">
    <property type="entry name" value="DUF2585"/>
    <property type="match status" value="1"/>
</dbReference>
<comment type="similarity">
    <text evidence="5">Belongs to the UPF0314 family.</text>
</comment>
<keyword evidence="3 5" id="KW-1133">Transmembrane helix</keyword>
<evidence type="ECO:0000256" key="5">
    <source>
        <dbReference type="HAMAP-Rule" id="MF_01514"/>
    </source>
</evidence>
<evidence type="ECO:0000313" key="7">
    <source>
        <dbReference type="EMBL" id="RVT99446.1"/>
    </source>
</evidence>
<comment type="subcellular location">
    <subcellularLocation>
        <location evidence="5">Cell membrane</location>
        <topology evidence="5">Multi-pass membrane protein</topology>
    </subcellularLocation>
</comment>
<dbReference type="NCBIfam" id="NF002099">
    <property type="entry name" value="PRK00944.1"/>
    <property type="match status" value="1"/>
</dbReference>
<protein>
    <recommendedName>
        <fullName evidence="5">UPF0314 protein EOD42_04980</fullName>
    </recommendedName>
</protein>
<dbReference type="HAMAP" id="MF_01514">
    <property type="entry name" value="UPF0314"/>
    <property type="match status" value="1"/>
</dbReference>
<evidence type="ECO:0000313" key="8">
    <source>
        <dbReference type="Proteomes" id="UP000282957"/>
    </source>
</evidence>
<keyword evidence="2 5" id="KW-0812">Transmembrane</keyword>
<feature type="transmembrane region" description="Helical" evidence="5">
    <location>
        <begin position="146"/>
        <end position="166"/>
    </location>
</feature>
<proteinExistence type="inferred from homology"/>
<dbReference type="AlphaFoldDB" id="A0A437MP75"/>
<keyword evidence="1 5" id="KW-1003">Cell membrane</keyword>